<evidence type="ECO:0000256" key="5">
    <source>
        <dbReference type="ARBA" id="ARBA00023136"/>
    </source>
</evidence>
<dbReference type="PANTHER" id="PTHR30619:SF1">
    <property type="entry name" value="RECOMBINATION PROTEIN 2"/>
    <property type="match status" value="1"/>
</dbReference>
<feature type="transmembrane region" description="Helical" evidence="6">
    <location>
        <begin position="489"/>
        <end position="507"/>
    </location>
</feature>
<dbReference type="InterPro" id="IPR025405">
    <property type="entry name" value="DUF4131"/>
</dbReference>
<dbReference type="EMBL" id="JAVNWW010000002">
    <property type="protein sequence ID" value="MDU0808828.1"/>
    <property type="molecule type" value="Genomic_DNA"/>
</dbReference>
<evidence type="ECO:0000259" key="7">
    <source>
        <dbReference type="Pfam" id="PF03772"/>
    </source>
</evidence>
<feature type="domain" description="ComEC/Rec2-related protein" evidence="7">
    <location>
        <begin position="209"/>
        <end position="484"/>
    </location>
</feature>
<organism evidence="9 10">
    <name type="scientific">Aquirufa regiilacus</name>
    <dbReference type="NCBI Taxonomy" id="3024868"/>
    <lineage>
        <taxon>Bacteria</taxon>
        <taxon>Pseudomonadati</taxon>
        <taxon>Bacteroidota</taxon>
        <taxon>Cytophagia</taxon>
        <taxon>Cytophagales</taxon>
        <taxon>Flectobacillaceae</taxon>
        <taxon>Aquirufa</taxon>
    </lineage>
</organism>
<feature type="transmembrane region" description="Helical" evidence="6">
    <location>
        <begin position="365"/>
        <end position="386"/>
    </location>
</feature>
<feature type="transmembrane region" description="Helical" evidence="6">
    <location>
        <begin position="312"/>
        <end position="345"/>
    </location>
</feature>
<evidence type="ECO:0000256" key="1">
    <source>
        <dbReference type="ARBA" id="ARBA00004651"/>
    </source>
</evidence>
<feature type="transmembrane region" description="Helical" evidence="6">
    <location>
        <begin position="14"/>
        <end position="38"/>
    </location>
</feature>
<dbReference type="Pfam" id="PF13567">
    <property type="entry name" value="DUF4131"/>
    <property type="match status" value="1"/>
</dbReference>
<evidence type="ECO:0000256" key="4">
    <source>
        <dbReference type="ARBA" id="ARBA00022989"/>
    </source>
</evidence>
<dbReference type="InterPro" id="IPR004477">
    <property type="entry name" value="ComEC_N"/>
</dbReference>
<comment type="caution">
    <text evidence="9">The sequence shown here is derived from an EMBL/GenBank/DDBJ whole genome shotgun (WGS) entry which is preliminary data.</text>
</comment>
<protein>
    <submittedName>
        <fullName evidence="9">ComEC/Rec2 family competence protein</fullName>
    </submittedName>
</protein>
<gene>
    <name evidence="9" type="ORF">PQG45_07255</name>
</gene>
<evidence type="ECO:0000256" key="2">
    <source>
        <dbReference type="ARBA" id="ARBA00022475"/>
    </source>
</evidence>
<keyword evidence="5 6" id="KW-0472">Membrane</keyword>
<feature type="transmembrane region" description="Helical" evidence="6">
    <location>
        <begin position="425"/>
        <end position="450"/>
    </location>
</feature>
<keyword evidence="4 6" id="KW-1133">Transmembrane helix</keyword>
<evidence type="ECO:0000313" key="10">
    <source>
        <dbReference type="Proteomes" id="UP001249959"/>
    </source>
</evidence>
<comment type="subcellular location">
    <subcellularLocation>
        <location evidence="1">Cell membrane</location>
        <topology evidence="1">Multi-pass membrane protein</topology>
    </subcellularLocation>
</comment>
<dbReference type="InterPro" id="IPR052159">
    <property type="entry name" value="Competence_DNA_uptake"/>
</dbReference>
<dbReference type="Proteomes" id="UP001249959">
    <property type="component" value="Unassembled WGS sequence"/>
</dbReference>
<evidence type="ECO:0000256" key="3">
    <source>
        <dbReference type="ARBA" id="ARBA00022692"/>
    </source>
</evidence>
<evidence type="ECO:0000256" key="6">
    <source>
        <dbReference type="SAM" id="Phobius"/>
    </source>
</evidence>
<feature type="transmembrane region" description="Helical" evidence="6">
    <location>
        <begin position="265"/>
        <end position="283"/>
    </location>
</feature>
<evidence type="ECO:0000313" key="9">
    <source>
        <dbReference type="EMBL" id="MDU0808828.1"/>
    </source>
</evidence>
<feature type="transmembrane region" description="Helical" evidence="6">
    <location>
        <begin position="225"/>
        <end position="253"/>
    </location>
</feature>
<dbReference type="NCBIfam" id="TIGR00360">
    <property type="entry name" value="ComEC_N-term"/>
    <property type="match status" value="1"/>
</dbReference>
<dbReference type="Pfam" id="PF03772">
    <property type="entry name" value="Competence"/>
    <property type="match status" value="1"/>
</dbReference>
<name>A0ABU3TSK6_9BACT</name>
<accession>A0ABU3TSK6</accession>
<sequence length="652" mass="74043">MFSFFSPFPFLRILGLWVIGLLISPLGLILLVPVLWLASPTRRSICGLLLIGLAVARISQLSAEFAHHLPKHDAFVFQVNQTPVHGPSAWKIQAKIISVRHGKQWERVHALANLFIPVKGAAPRFGQVFHVYGSLKPISEPLLPGAFDWRHYYALQGIYSAAFVPIQGLKLLKDASATPSIFERMRAQASSYLHQALPNGVHRNVADAMFLGMGSTIDFETRQSYAALGAIHILSVSGMHVGLLYLGLQFLLGFLLRFRPWGPRFYFGLIMLVLWSYAALSGFSAPVLRSAWMFSVLLFAQIFRLRTHPVNVWAFSGFVLLVIQPMDLFQVGFQLSYAAVLGLILFQRPLVNMWSPNYWLIKQSWELTCVAISAQVLTWPLIIYYFHQFPNPLYFFLLNPLLVLLSTLTLGVGFIFLILAPMMSYFPMAFSSLGHLVLLSFELLHGLMFATTDRFQTVISFIRLNLVELAAYYGGLGLLWHWWACRKVWGLNLSAFLLAGILIHRMGEPLHREAYLSIADKQVVFLSTQGFRGQSNGGASQAWLQSNAGAWWANNQVVDTLTRRWPNGSFLWEYQGMEFVYLTKPGVHRNANNSHLILSAELDLRDPRFLKSWQGSTWYFIRKPSVYRLSKLKPFWPKKVYYLAEQAAVHFP</sequence>
<keyword evidence="10" id="KW-1185">Reference proteome</keyword>
<keyword evidence="3 6" id="KW-0812">Transmembrane</keyword>
<keyword evidence="2" id="KW-1003">Cell membrane</keyword>
<feature type="transmembrane region" description="Helical" evidence="6">
    <location>
        <begin position="393"/>
        <end position="419"/>
    </location>
</feature>
<dbReference type="RefSeq" id="WP_316070571.1">
    <property type="nucleotide sequence ID" value="NZ_JAVNWW010000002.1"/>
</dbReference>
<dbReference type="PANTHER" id="PTHR30619">
    <property type="entry name" value="DNA INTERNALIZATION/COMPETENCE PROTEIN COMEC/REC2"/>
    <property type="match status" value="1"/>
</dbReference>
<proteinExistence type="predicted"/>
<reference evidence="9 10" key="1">
    <citation type="submission" date="2023-09" db="EMBL/GenBank/DDBJ databases">
        <title>Aquirufa genomes.</title>
        <authorList>
            <person name="Pitt A."/>
        </authorList>
    </citation>
    <scope>NUCLEOTIDE SEQUENCE [LARGE SCALE GENOMIC DNA]</scope>
    <source>
        <strain evidence="9 10">LEOWEIH-7C</strain>
    </source>
</reference>
<evidence type="ECO:0000259" key="8">
    <source>
        <dbReference type="Pfam" id="PF13567"/>
    </source>
</evidence>
<feature type="transmembrane region" description="Helical" evidence="6">
    <location>
        <begin position="462"/>
        <end position="483"/>
    </location>
</feature>
<feature type="domain" description="DUF4131" evidence="8">
    <location>
        <begin position="16"/>
        <end position="164"/>
    </location>
</feature>